<dbReference type="Gene3D" id="4.10.60.10">
    <property type="entry name" value="Zinc finger, CCHC-type"/>
    <property type="match status" value="1"/>
</dbReference>
<dbReference type="PROSITE" id="PS50158">
    <property type="entry name" value="ZF_CCHC"/>
    <property type="match status" value="1"/>
</dbReference>
<dbReference type="SMART" id="SM00343">
    <property type="entry name" value="ZnF_C2HC"/>
    <property type="match status" value="2"/>
</dbReference>
<evidence type="ECO:0000259" key="3">
    <source>
        <dbReference type="PROSITE" id="PS50158"/>
    </source>
</evidence>
<name>A0A6L2JRP2_TANCI</name>
<keyword evidence="1" id="KW-0479">Metal-binding</keyword>
<gene>
    <name evidence="4" type="ORF">Tci_010483</name>
</gene>
<evidence type="ECO:0000256" key="2">
    <source>
        <dbReference type="SAM" id="Coils"/>
    </source>
</evidence>
<keyword evidence="1" id="KW-0863">Zinc-finger</keyword>
<organism evidence="4">
    <name type="scientific">Tanacetum cinerariifolium</name>
    <name type="common">Dalmatian daisy</name>
    <name type="synonym">Chrysanthemum cinerariifolium</name>
    <dbReference type="NCBI Taxonomy" id="118510"/>
    <lineage>
        <taxon>Eukaryota</taxon>
        <taxon>Viridiplantae</taxon>
        <taxon>Streptophyta</taxon>
        <taxon>Embryophyta</taxon>
        <taxon>Tracheophyta</taxon>
        <taxon>Spermatophyta</taxon>
        <taxon>Magnoliopsida</taxon>
        <taxon>eudicotyledons</taxon>
        <taxon>Gunneridae</taxon>
        <taxon>Pentapetalae</taxon>
        <taxon>asterids</taxon>
        <taxon>campanulids</taxon>
        <taxon>Asterales</taxon>
        <taxon>Asteraceae</taxon>
        <taxon>Asteroideae</taxon>
        <taxon>Anthemideae</taxon>
        <taxon>Anthemidinae</taxon>
        <taxon>Tanacetum</taxon>
    </lineage>
</organism>
<comment type="caution">
    <text evidence="4">The sequence shown here is derived from an EMBL/GenBank/DDBJ whole genome shotgun (WGS) entry which is preliminary data.</text>
</comment>
<dbReference type="EMBL" id="BKCJ010001058">
    <property type="protein sequence ID" value="GEU38505.1"/>
    <property type="molecule type" value="Genomic_DNA"/>
</dbReference>
<dbReference type="GO" id="GO:0003676">
    <property type="term" value="F:nucleic acid binding"/>
    <property type="evidence" value="ECO:0007669"/>
    <property type="project" value="InterPro"/>
</dbReference>
<keyword evidence="1" id="KW-0862">Zinc</keyword>
<dbReference type="GO" id="GO:0008270">
    <property type="term" value="F:zinc ion binding"/>
    <property type="evidence" value="ECO:0007669"/>
    <property type="project" value="UniProtKB-KW"/>
</dbReference>
<evidence type="ECO:0000256" key="1">
    <source>
        <dbReference type="PROSITE-ProRule" id="PRU00047"/>
    </source>
</evidence>
<feature type="domain" description="CCHC-type" evidence="3">
    <location>
        <begin position="338"/>
        <end position="353"/>
    </location>
</feature>
<proteinExistence type="predicted"/>
<reference evidence="4" key="1">
    <citation type="journal article" date="2019" name="Sci. Rep.">
        <title>Draft genome of Tanacetum cinerariifolium, the natural source of mosquito coil.</title>
        <authorList>
            <person name="Yamashiro T."/>
            <person name="Shiraishi A."/>
            <person name="Satake H."/>
            <person name="Nakayama K."/>
        </authorList>
    </citation>
    <scope>NUCLEOTIDE SEQUENCE</scope>
</reference>
<dbReference type="AlphaFoldDB" id="A0A6L2JRP2"/>
<protein>
    <recommendedName>
        <fullName evidence="3">CCHC-type domain-containing protein</fullName>
    </recommendedName>
</protein>
<dbReference type="InterPro" id="IPR036875">
    <property type="entry name" value="Znf_CCHC_sf"/>
</dbReference>
<keyword evidence="2" id="KW-0175">Coiled coil</keyword>
<dbReference type="InterPro" id="IPR001878">
    <property type="entry name" value="Znf_CCHC"/>
</dbReference>
<accession>A0A6L2JRP2</accession>
<dbReference type="SUPFAM" id="SSF57756">
    <property type="entry name" value="Retrovirus zinc finger-like domains"/>
    <property type="match status" value="1"/>
</dbReference>
<feature type="coiled-coil region" evidence="2">
    <location>
        <begin position="155"/>
        <end position="182"/>
    </location>
</feature>
<evidence type="ECO:0000313" key="4">
    <source>
        <dbReference type="EMBL" id="GEU38505.1"/>
    </source>
</evidence>
<sequence>MPVNSNTILGTRLTLFSFIPFDFEENVDIKTRNDFCRVTKAIKAIVVYEAIRMAHDSINQDIEADATTVKVEVDRDVVTEVDAGIDMEVDVKIDVEDEVESSDRGTMEVGVDMAARIDIPDGMLIPDVVERLEIKDIEMGQRELVMRSLIVDEKRASLLDQVASLQRSNARLQDTMMMARARTDDVVDEIGIPNDILMPNVVECLKQVKKAIKVAVDRDVKARIDVGIGMEVYVGVDVEDEVESSDRGTMEVGVDVVDEIGIPNDILMPNVVECLKQVKKGDVVGVVSGGTVMDVVRIGIVGIDDGNVIAAEPTRLQDAIRIANNLMDQKLKGPCTVRCGKCKKVGHLTRDCKAAGSTTSNQRGQVVNQRVLTSFECGRQEHYKSDCPKLKDQGRGNKTRNKNGVGEARGKAYVLSGGDTNPDSNVITNVSYAIELADERISVTNTILKGSNHHAVIVCDEKIGRIPYGDEVLIVQEVGAAVVASLVRVLELDTHSSSEDDPSEISPPPVFVAPMMEEQIASRPSSPTTSTPKIPTAPILPASSAIVAPSSEFPLAPVVAPLGIHR</sequence>